<proteinExistence type="predicted"/>
<evidence type="ECO:0000313" key="4">
    <source>
        <dbReference type="Proteomes" id="UP001586593"/>
    </source>
</evidence>
<gene>
    <name evidence="3" type="ORF">VTK73DRAFT_2590</name>
</gene>
<feature type="region of interest" description="Disordered" evidence="1">
    <location>
        <begin position="480"/>
        <end position="572"/>
    </location>
</feature>
<reference evidence="3 4" key="1">
    <citation type="journal article" date="2024" name="Commun. Biol.">
        <title>Comparative genomic analysis of thermophilic fungi reveals convergent evolutionary adaptations and gene losses.</title>
        <authorList>
            <person name="Steindorff A.S."/>
            <person name="Aguilar-Pontes M.V."/>
            <person name="Robinson A.J."/>
            <person name="Andreopoulos B."/>
            <person name="LaButti K."/>
            <person name="Kuo A."/>
            <person name="Mondo S."/>
            <person name="Riley R."/>
            <person name="Otillar R."/>
            <person name="Haridas S."/>
            <person name="Lipzen A."/>
            <person name="Grimwood J."/>
            <person name="Schmutz J."/>
            <person name="Clum A."/>
            <person name="Reid I.D."/>
            <person name="Moisan M.C."/>
            <person name="Butler G."/>
            <person name="Nguyen T.T.M."/>
            <person name="Dewar K."/>
            <person name="Conant G."/>
            <person name="Drula E."/>
            <person name="Henrissat B."/>
            <person name="Hansel C."/>
            <person name="Singer S."/>
            <person name="Hutchinson M.I."/>
            <person name="de Vries R.P."/>
            <person name="Natvig D.O."/>
            <person name="Powell A.J."/>
            <person name="Tsang A."/>
            <person name="Grigoriev I.V."/>
        </authorList>
    </citation>
    <scope>NUCLEOTIDE SEQUENCE [LARGE SCALE GENOMIC DNA]</scope>
    <source>
        <strain evidence="3 4">ATCC 24622</strain>
    </source>
</reference>
<evidence type="ECO:0000259" key="2">
    <source>
        <dbReference type="Pfam" id="PF25545"/>
    </source>
</evidence>
<dbReference type="EMBL" id="JAZHXJ010001732">
    <property type="protein sequence ID" value="KAL1844419.1"/>
    <property type="molecule type" value="Genomic_DNA"/>
</dbReference>
<feature type="domain" description="DUF7924" evidence="2">
    <location>
        <begin position="311"/>
        <end position="450"/>
    </location>
</feature>
<protein>
    <recommendedName>
        <fullName evidence="2">DUF7924 domain-containing protein</fullName>
    </recommendedName>
</protein>
<evidence type="ECO:0000313" key="3">
    <source>
        <dbReference type="EMBL" id="KAL1844419.1"/>
    </source>
</evidence>
<feature type="compositionally biased region" description="Polar residues" evidence="1">
    <location>
        <begin position="52"/>
        <end position="61"/>
    </location>
</feature>
<feature type="compositionally biased region" description="Low complexity" evidence="1">
    <location>
        <begin position="182"/>
        <end position="212"/>
    </location>
</feature>
<feature type="compositionally biased region" description="Basic residues" evidence="1">
    <location>
        <begin position="1"/>
        <end position="15"/>
    </location>
</feature>
<dbReference type="InterPro" id="IPR057684">
    <property type="entry name" value="DUF7924"/>
</dbReference>
<keyword evidence="4" id="KW-1185">Reference proteome</keyword>
<feature type="compositionally biased region" description="Basic and acidic residues" evidence="1">
    <location>
        <begin position="92"/>
        <end position="105"/>
    </location>
</feature>
<feature type="region of interest" description="Disordered" evidence="1">
    <location>
        <begin position="1"/>
        <end position="250"/>
    </location>
</feature>
<dbReference type="Pfam" id="PF25545">
    <property type="entry name" value="DUF7924"/>
    <property type="match status" value="1"/>
</dbReference>
<sequence>MRGRVSKPRSPRSRPRPSQASRTKRLDAFASSAFGLPPQHRDRPLADGRPAQDTTSSQSGRQPLDPASANDPAPPKTVRFTPTDKPPTRRSARLEARRRCREDPSRLVPSVPPREPQAAAGVAGGDSSLSKAGAQTNARRLRKRQVGSDDDDNEQVRRPKRLRLTRENLAKLNRNMPKKATGRASASAARSDVTAASTSTKTTSKTTSTTTSGFADQAYRNGILDPVSSKPPRNLDDIRSRFAQPRRTASPTESAYEDYVYNVASAVNESTMVVEVSGQLLKKYDGRGYPRAFNQAFTAFPRDVGFNDGLSTPQPDFVEGVEKQGFRPFPVNDHVEGAVLYRDNPHSVVLPHVAGEWKGPGKDMTEARLQSAYDGAALVYARNQALAYLGQSDPPGYAEVTTFTTDGTNLNLYAHYAALSEDGTLEYHQYPVKSVHLTDSHQGFRDGRRALRNGQDYAREQSYAMRDRLKERWRQQSRAVEALPVAEDHPTETNADGTGYVVDEQPCQPTPTASSPVQPPEVAPNADDHDSGSSGRKRKASSSQRRSRGPGRPKDKARAASTGQATRRSERS</sequence>
<feature type="compositionally biased region" description="Polar residues" evidence="1">
    <location>
        <begin position="127"/>
        <end position="138"/>
    </location>
</feature>
<comment type="caution">
    <text evidence="3">The sequence shown here is derived from an EMBL/GenBank/DDBJ whole genome shotgun (WGS) entry which is preliminary data.</text>
</comment>
<organism evidence="3 4">
    <name type="scientific">Phialemonium thermophilum</name>
    <dbReference type="NCBI Taxonomy" id="223376"/>
    <lineage>
        <taxon>Eukaryota</taxon>
        <taxon>Fungi</taxon>
        <taxon>Dikarya</taxon>
        <taxon>Ascomycota</taxon>
        <taxon>Pezizomycotina</taxon>
        <taxon>Sordariomycetes</taxon>
        <taxon>Sordariomycetidae</taxon>
        <taxon>Cephalothecales</taxon>
        <taxon>Cephalothecaceae</taxon>
        <taxon>Phialemonium</taxon>
    </lineage>
</organism>
<accession>A0ABR3VRX7</accession>
<dbReference type="Proteomes" id="UP001586593">
    <property type="component" value="Unassembled WGS sequence"/>
</dbReference>
<feature type="compositionally biased region" description="Basic residues" evidence="1">
    <location>
        <begin position="535"/>
        <end position="551"/>
    </location>
</feature>
<name>A0ABR3VRX7_9PEZI</name>
<evidence type="ECO:0000256" key="1">
    <source>
        <dbReference type="SAM" id="MobiDB-lite"/>
    </source>
</evidence>